<protein>
    <submittedName>
        <fullName evidence="1">Uncharacterized protein</fullName>
    </submittedName>
</protein>
<proteinExistence type="predicted"/>
<reference evidence="2" key="1">
    <citation type="journal article" date="2021" name="BMC Genomics">
        <title>Chromosome-level genome assembly and manually-curated proteome of model necrotroph Parastagonospora nodorum Sn15 reveals a genome-wide trove of candidate effector homologs, and redundancy of virulence-related functions within an accessory chromosome.</title>
        <authorList>
            <person name="Bertazzoni S."/>
            <person name="Jones D.A.B."/>
            <person name="Phan H.T."/>
            <person name="Tan K.-C."/>
            <person name="Hane J.K."/>
        </authorList>
    </citation>
    <scope>NUCLEOTIDE SEQUENCE [LARGE SCALE GENOMIC DNA]</scope>
    <source>
        <strain evidence="2">SN15 / ATCC MYA-4574 / FGSC 10173)</strain>
    </source>
</reference>
<accession>A0A7U2FC89</accession>
<keyword evidence="2" id="KW-1185">Reference proteome</keyword>
<organism evidence="1 2">
    <name type="scientific">Phaeosphaeria nodorum (strain SN15 / ATCC MYA-4574 / FGSC 10173)</name>
    <name type="common">Glume blotch fungus</name>
    <name type="synonym">Parastagonospora nodorum</name>
    <dbReference type="NCBI Taxonomy" id="321614"/>
    <lineage>
        <taxon>Eukaryota</taxon>
        <taxon>Fungi</taxon>
        <taxon>Dikarya</taxon>
        <taxon>Ascomycota</taxon>
        <taxon>Pezizomycotina</taxon>
        <taxon>Dothideomycetes</taxon>
        <taxon>Pleosporomycetidae</taxon>
        <taxon>Pleosporales</taxon>
        <taxon>Pleosporineae</taxon>
        <taxon>Phaeosphaeriaceae</taxon>
        <taxon>Parastagonospora</taxon>
    </lineage>
</organism>
<sequence>MTLAATKKSLPIALNRHIGMLCLSSRCVTSQRPPHASVKDNNLALKRCVVAHSSSDNAGRLRLGLLR</sequence>
<dbReference type="AlphaFoldDB" id="A0A7U2FC89"/>
<evidence type="ECO:0000313" key="1">
    <source>
        <dbReference type="EMBL" id="QRD02383.1"/>
    </source>
</evidence>
<dbReference type="EMBL" id="CP069035">
    <property type="protein sequence ID" value="QRD02383.1"/>
    <property type="molecule type" value="Genomic_DNA"/>
</dbReference>
<dbReference type="Proteomes" id="UP000663193">
    <property type="component" value="Chromosome 13"/>
</dbReference>
<evidence type="ECO:0000313" key="2">
    <source>
        <dbReference type="Proteomes" id="UP000663193"/>
    </source>
</evidence>
<dbReference type="VEuPathDB" id="FungiDB:JI435_440770"/>
<gene>
    <name evidence="1" type="ORF">JI435_440770</name>
</gene>
<name>A0A7U2FC89_PHANO</name>